<comment type="similarity">
    <text evidence="1">Belongs to the ClpX chaperone family.</text>
</comment>
<evidence type="ECO:0000259" key="2">
    <source>
        <dbReference type="PROSITE" id="PS51902"/>
    </source>
</evidence>
<dbReference type="PROSITE" id="PS51902">
    <property type="entry name" value="CLPX_ZB"/>
    <property type="match status" value="1"/>
</dbReference>
<dbReference type="InterPro" id="IPR010603">
    <property type="entry name" value="Znf_CppX_C4"/>
</dbReference>
<protein>
    <recommendedName>
        <fullName evidence="2">ClpX-type ZB domain-containing protein</fullName>
    </recommendedName>
</protein>
<dbReference type="GO" id="GO:0008270">
    <property type="term" value="F:zinc ion binding"/>
    <property type="evidence" value="ECO:0007669"/>
    <property type="project" value="UniProtKB-UniRule"/>
</dbReference>
<accession>A0A249MW13</accession>
<dbReference type="GO" id="GO:0051082">
    <property type="term" value="F:unfolded protein binding"/>
    <property type="evidence" value="ECO:0007669"/>
    <property type="project" value="UniProtKB-UniRule"/>
</dbReference>
<dbReference type="RefSeq" id="WP_095687129.1">
    <property type="nucleotide sequence ID" value="NZ_CP022745.1"/>
</dbReference>
<evidence type="ECO:0000313" key="4">
    <source>
        <dbReference type="Proteomes" id="UP000217141"/>
    </source>
</evidence>
<sequence length="84" mass="8834">MSAQCSFCGKGEGDVLCLTHARGAYICDKCTDMCAAIVAESRVKSAVDKAVAAALADHEPAKPTSFWAKVFRTPSARTPKQVSA</sequence>
<gene>
    <name evidence="3" type="ORF">CJD35_13575</name>
</gene>
<dbReference type="InterPro" id="IPR038366">
    <property type="entry name" value="Znf_CppX_C4_sf"/>
</dbReference>
<keyword evidence="1" id="KW-0143">Chaperone</keyword>
<dbReference type="KEGG" id="shyd:CJD35_13575"/>
<feature type="binding site" evidence="1">
    <location>
        <position position="5"/>
    </location>
    <ligand>
        <name>Zn(2+)</name>
        <dbReference type="ChEBI" id="CHEBI:29105"/>
    </ligand>
</feature>
<dbReference type="InterPro" id="IPR059188">
    <property type="entry name" value="Znf_CLPX-like"/>
</dbReference>
<proteinExistence type="inferred from homology"/>
<reference evidence="3 4" key="1">
    <citation type="submission" date="2017-08" db="EMBL/GenBank/DDBJ databases">
        <title>Whole Genome Sequence of Sphingobium hydrophobicum C1: Insights into Adaption to the Electronic-waste Contaminated Sediment.</title>
        <authorList>
            <person name="Song D."/>
            <person name="Chen X."/>
            <person name="Xu M."/>
        </authorList>
    </citation>
    <scope>NUCLEOTIDE SEQUENCE [LARGE SCALE GENOMIC DNA]</scope>
    <source>
        <strain evidence="3 4">C1</strain>
    </source>
</reference>
<dbReference type="GO" id="GO:0046983">
    <property type="term" value="F:protein dimerization activity"/>
    <property type="evidence" value="ECO:0007669"/>
    <property type="project" value="UniProtKB-UniRule"/>
</dbReference>
<feature type="binding site" evidence="1">
    <location>
        <position position="8"/>
    </location>
    <ligand>
        <name>Zn(2+)</name>
        <dbReference type="ChEBI" id="CHEBI:29105"/>
    </ligand>
</feature>
<dbReference type="AlphaFoldDB" id="A0A249MW13"/>
<evidence type="ECO:0000256" key="1">
    <source>
        <dbReference type="PROSITE-ProRule" id="PRU01250"/>
    </source>
</evidence>
<dbReference type="Proteomes" id="UP000217141">
    <property type="component" value="Chromosome I"/>
</dbReference>
<keyword evidence="1" id="KW-0862">Zinc</keyword>
<evidence type="ECO:0000313" key="3">
    <source>
        <dbReference type="EMBL" id="ASY45347.1"/>
    </source>
</evidence>
<keyword evidence="1" id="KW-0479">Metal-binding</keyword>
<dbReference type="SMART" id="SM00994">
    <property type="entry name" value="zf-C4_ClpX"/>
    <property type="match status" value="1"/>
</dbReference>
<dbReference type="EMBL" id="CP022745">
    <property type="protein sequence ID" value="ASY45347.1"/>
    <property type="molecule type" value="Genomic_DNA"/>
</dbReference>
<name>A0A249MW13_SPHXE</name>
<dbReference type="SUPFAM" id="SSF57716">
    <property type="entry name" value="Glucocorticoid receptor-like (DNA-binding domain)"/>
    <property type="match status" value="1"/>
</dbReference>
<feature type="binding site" evidence="1">
    <location>
        <position position="30"/>
    </location>
    <ligand>
        <name>Zn(2+)</name>
        <dbReference type="ChEBI" id="CHEBI:29105"/>
    </ligand>
</feature>
<feature type="domain" description="ClpX-type ZB" evidence="2">
    <location>
        <begin position="1"/>
        <end position="46"/>
    </location>
</feature>
<dbReference type="Pfam" id="PF06689">
    <property type="entry name" value="zf-C4_ClpX"/>
    <property type="match status" value="1"/>
</dbReference>
<dbReference type="GO" id="GO:0006457">
    <property type="term" value="P:protein folding"/>
    <property type="evidence" value="ECO:0007669"/>
    <property type="project" value="UniProtKB-UniRule"/>
</dbReference>
<feature type="binding site" evidence="1">
    <location>
        <position position="27"/>
    </location>
    <ligand>
        <name>Zn(2+)</name>
        <dbReference type="ChEBI" id="CHEBI:29105"/>
    </ligand>
</feature>
<organism evidence="3 4">
    <name type="scientific">Sphingobium xenophagum</name>
    <dbReference type="NCBI Taxonomy" id="121428"/>
    <lineage>
        <taxon>Bacteria</taxon>
        <taxon>Pseudomonadati</taxon>
        <taxon>Pseudomonadota</taxon>
        <taxon>Alphaproteobacteria</taxon>
        <taxon>Sphingomonadales</taxon>
        <taxon>Sphingomonadaceae</taxon>
        <taxon>Sphingobium</taxon>
    </lineage>
</organism>
<dbReference type="Gene3D" id="6.20.220.10">
    <property type="entry name" value="ClpX chaperone, C4-type zinc finger domain"/>
    <property type="match status" value="1"/>
</dbReference>